<reference evidence="2" key="1">
    <citation type="submission" date="2020-03" db="EMBL/GenBank/DDBJ databases">
        <title>The deep terrestrial virosphere.</title>
        <authorList>
            <person name="Holmfeldt K."/>
            <person name="Nilsson E."/>
            <person name="Simone D."/>
            <person name="Lopez-Fernandez M."/>
            <person name="Wu X."/>
            <person name="de Brujin I."/>
            <person name="Lundin D."/>
            <person name="Andersson A."/>
            <person name="Bertilsson S."/>
            <person name="Dopson M."/>
        </authorList>
    </citation>
    <scope>NUCLEOTIDE SEQUENCE</scope>
    <source>
        <strain evidence="2">MM415B01102</strain>
    </source>
</reference>
<feature type="compositionally biased region" description="Basic and acidic residues" evidence="1">
    <location>
        <begin position="47"/>
        <end position="58"/>
    </location>
</feature>
<evidence type="ECO:0000313" key="2">
    <source>
        <dbReference type="EMBL" id="QJA60532.1"/>
    </source>
</evidence>
<name>A0A6M3IVE1_9ZZZZ</name>
<dbReference type="AlphaFoldDB" id="A0A6M3IVE1"/>
<proteinExistence type="predicted"/>
<feature type="compositionally biased region" description="Basic residues" evidence="1">
    <location>
        <begin position="62"/>
        <end position="75"/>
    </location>
</feature>
<gene>
    <name evidence="2" type="ORF">MM415B01102_0011</name>
</gene>
<sequence>MRVGAGGGVDHFPIIHFFPSLRTKKQKGVMVMPKGYEKMRDEFKRQGLSDKAAKEKAARIWNSKHKGSPVTRRGK</sequence>
<feature type="region of interest" description="Disordered" evidence="1">
    <location>
        <begin position="47"/>
        <end position="75"/>
    </location>
</feature>
<evidence type="ECO:0000256" key="1">
    <source>
        <dbReference type="SAM" id="MobiDB-lite"/>
    </source>
</evidence>
<accession>A0A6M3IVE1</accession>
<dbReference type="EMBL" id="MT141412">
    <property type="protein sequence ID" value="QJA60532.1"/>
    <property type="molecule type" value="Genomic_DNA"/>
</dbReference>
<protein>
    <submittedName>
        <fullName evidence="2">Uncharacterized protein</fullName>
    </submittedName>
</protein>
<organism evidence="2">
    <name type="scientific">viral metagenome</name>
    <dbReference type="NCBI Taxonomy" id="1070528"/>
    <lineage>
        <taxon>unclassified sequences</taxon>
        <taxon>metagenomes</taxon>
        <taxon>organismal metagenomes</taxon>
    </lineage>
</organism>